<sequence>MIPVIVTVILALLTPTIDAIIKAHKWGFLSEAPGIICWRVAICLWKIGFDSEESPIEPSDGNKRSRKHYDLARPSLKEPEIVVEKIVSTDLIDQARREP</sequence>
<proteinExistence type="predicted"/>
<name>A0ABR2U441_9ROSI</name>
<evidence type="ECO:0000256" key="1">
    <source>
        <dbReference type="SAM" id="SignalP"/>
    </source>
</evidence>
<evidence type="ECO:0000313" key="3">
    <source>
        <dbReference type="Proteomes" id="UP001396334"/>
    </source>
</evidence>
<dbReference type="EMBL" id="JBBPBN010000002">
    <property type="protein sequence ID" value="KAK9044399.1"/>
    <property type="molecule type" value="Genomic_DNA"/>
</dbReference>
<dbReference type="Proteomes" id="UP001396334">
    <property type="component" value="Unassembled WGS sequence"/>
</dbReference>
<organism evidence="2 3">
    <name type="scientific">Hibiscus sabdariffa</name>
    <name type="common">roselle</name>
    <dbReference type="NCBI Taxonomy" id="183260"/>
    <lineage>
        <taxon>Eukaryota</taxon>
        <taxon>Viridiplantae</taxon>
        <taxon>Streptophyta</taxon>
        <taxon>Embryophyta</taxon>
        <taxon>Tracheophyta</taxon>
        <taxon>Spermatophyta</taxon>
        <taxon>Magnoliopsida</taxon>
        <taxon>eudicotyledons</taxon>
        <taxon>Gunneridae</taxon>
        <taxon>Pentapetalae</taxon>
        <taxon>rosids</taxon>
        <taxon>malvids</taxon>
        <taxon>Malvales</taxon>
        <taxon>Malvaceae</taxon>
        <taxon>Malvoideae</taxon>
        <taxon>Hibiscus</taxon>
    </lineage>
</organism>
<evidence type="ECO:0000313" key="2">
    <source>
        <dbReference type="EMBL" id="KAK9044399.1"/>
    </source>
</evidence>
<keyword evidence="3" id="KW-1185">Reference proteome</keyword>
<reference evidence="2 3" key="1">
    <citation type="journal article" date="2024" name="G3 (Bethesda)">
        <title>Genome assembly of Hibiscus sabdariffa L. provides insights into metabolisms of medicinal natural products.</title>
        <authorList>
            <person name="Kim T."/>
        </authorList>
    </citation>
    <scope>NUCLEOTIDE SEQUENCE [LARGE SCALE GENOMIC DNA]</scope>
    <source>
        <strain evidence="2">TK-2024</strain>
        <tissue evidence="2">Old leaves</tissue>
    </source>
</reference>
<protein>
    <submittedName>
        <fullName evidence="2">Uncharacterized protein</fullName>
    </submittedName>
</protein>
<feature type="chain" id="PRO_5046655666" evidence="1">
    <location>
        <begin position="20"/>
        <end position="99"/>
    </location>
</feature>
<feature type="signal peptide" evidence="1">
    <location>
        <begin position="1"/>
        <end position="19"/>
    </location>
</feature>
<gene>
    <name evidence="2" type="ORF">V6N11_058300</name>
</gene>
<comment type="caution">
    <text evidence="2">The sequence shown here is derived from an EMBL/GenBank/DDBJ whole genome shotgun (WGS) entry which is preliminary data.</text>
</comment>
<accession>A0ABR2U441</accession>
<keyword evidence="1" id="KW-0732">Signal</keyword>